<dbReference type="GO" id="GO:0005524">
    <property type="term" value="F:ATP binding"/>
    <property type="evidence" value="ECO:0007669"/>
    <property type="project" value="UniProtKB-KW"/>
</dbReference>
<protein>
    <recommendedName>
        <fullName evidence="1 11">Tyrosine--tRNA ligase</fullName>
        <ecNumber evidence="1 11">6.1.1.1</ecNumber>
    </recommendedName>
    <alternativeName>
        <fullName evidence="8 11">Tyrosyl-tRNA synthetase</fullName>
    </alternativeName>
</protein>
<dbReference type="InterPro" id="IPR001412">
    <property type="entry name" value="aa-tRNA-synth_I_CS"/>
</dbReference>
<evidence type="ECO:0000256" key="10">
    <source>
        <dbReference type="PROSITE-ProRule" id="PRU00182"/>
    </source>
</evidence>
<feature type="domain" description="Tyrosine--tRNA ligase SYY-like C-terminal" evidence="12">
    <location>
        <begin position="419"/>
        <end position="497"/>
    </location>
</feature>
<dbReference type="OrthoDB" id="337870at2759"/>
<organism evidence="13 14">
    <name type="scientific">Galdieria partita</name>
    <dbReference type="NCBI Taxonomy" id="83374"/>
    <lineage>
        <taxon>Eukaryota</taxon>
        <taxon>Rhodophyta</taxon>
        <taxon>Bangiophyceae</taxon>
        <taxon>Galdieriales</taxon>
        <taxon>Galdieriaceae</taxon>
        <taxon>Galdieria</taxon>
    </lineage>
</organism>
<dbReference type="GO" id="GO:0003723">
    <property type="term" value="F:RNA binding"/>
    <property type="evidence" value="ECO:0007669"/>
    <property type="project" value="UniProtKB-KW"/>
</dbReference>
<dbReference type="GO" id="GO:0006437">
    <property type="term" value="P:tyrosyl-tRNA aminoacylation"/>
    <property type="evidence" value="ECO:0007669"/>
    <property type="project" value="InterPro"/>
</dbReference>
<dbReference type="InterPro" id="IPR036986">
    <property type="entry name" value="S4_RNA-bd_sf"/>
</dbReference>
<dbReference type="PANTHER" id="PTHR11766:SF0">
    <property type="entry name" value="TYROSINE--TRNA LIGASE, MITOCHONDRIAL"/>
    <property type="match status" value="1"/>
</dbReference>
<dbReference type="GO" id="GO:0004831">
    <property type="term" value="F:tyrosine-tRNA ligase activity"/>
    <property type="evidence" value="ECO:0007669"/>
    <property type="project" value="UniProtKB-EC"/>
</dbReference>
<keyword evidence="3 11" id="KW-0547">Nucleotide-binding</keyword>
<dbReference type="GO" id="GO:0009570">
    <property type="term" value="C:chloroplast stroma"/>
    <property type="evidence" value="ECO:0007669"/>
    <property type="project" value="TreeGrafter"/>
</dbReference>
<keyword evidence="2 11" id="KW-0436">Ligase</keyword>
<dbReference type="GO" id="GO:0005829">
    <property type="term" value="C:cytosol"/>
    <property type="evidence" value="ECO:0007669"/>
    <property type="project" value="TreeGrafter"/>
</dbReference>
<evidence type="ECO:0000256" key="3">
    <source>
        <dbReference type="ARBA" id="ARBA00022741"/>
    </source>
</evidence>
<dbReference type="Pfam" id="PF00579">
    <property type="entry name" value="tRNA-synt_1b"/>
    <property type="match status" value="1"/>
</dbReference>
<dbReference type="PROSITE" id="PS50889">
    <property type="entry name" value="S4"/>
    <property type="match status" value="1"/>
</dbReference>
<dbReference type="InterPro" id="IPR002305">
    <property type="entry name" value="aa-tRNA-synth_Ic"/>
</dbReference>
<dbReference type="Gene3D" id="1.10.240.10">
    <property type="entry name" value="Tyrosyl-Transfer RNA Synthetase"/>
    <property type="match status" value="1"/>
</dbReference>
<dbReference type="Gene3D" id="3.40.50.620">
    <property type="entry name" value="HUPs"/>
    <property type="match status" value="1"/>
</dbReference>
<dbReference type="InterPro" id="IPR014729">
    <property type="entry name" value="Rossmann-like_a/b/a_fold"/>
</dbReference>
<dbReference type="InterPro" id="IPR002307">
    <property type="entry name" value="Tyr-tRNA-ligase"/>
</dbReference>
<comment type="similarity">
    <text evidence="11">Belongs to the class-I aminoacyl-tRNA synthetase family.</text>
</comment>
<dbReference type="CDD" id="cd00165">
    <property type="entry name" value="S4"/>
    <property type="match status" value="1"/>
</dbReference>
<dbReference type="SUPFAM" id="SSF55174">
    <property type="entry name" value="Alpha-L RNA-binding motif"/>
    <property type="match status" value="1"/>
</dbReference>
<name>A0A9C7PY65_9RHOD</name>
<dbReference type="CDD" id="cd00805">
    <property type="entry name" value="TyrRS_core"/>
    <property type="match status" value="1"/>
</dbReference>
<evidence type="ECO:0000256" key="5">
    <source>
        <dbReference type="ARBA" id="ARBA00022884"/>
    </source>
</evidence>
<evidence type="ECO:0000256" key="8">
    <source>
        <dbReference type="ARBA" id="ARBA00033323"/>
    </source>
</evidence>
<dbReference type="GO" id="GO:0005739">
    <property type="term" value="C:mitochondrion"/>
    <property type="evidence" value="ECO:0007669"/>
    <property type="project" value="TreeGrafter"/>
</dbReference>
<dbReference type="Proteomes" id="UP001061958">
    <property type="component" value="Unassembled WGS sequence"/>
</dbReference>
<sequence length="502" mass="56878">MATYHSLSFAPLQHLCVWSNRKNFCRLFRFAKRCVFVQCAKLPKLAYFRNVKEVVHQLHCCGNVDATQDSSKETVIQVLRKRGLIDQTTGPEVEKLCQKPVRIYVGFDPTAESLHVGNLLGIVILRWFQLYGHQPVVLLGGATGKIGDPSGKSMERPLLDNETIARNLQGIKRNFERILVFSHDTTNPVEPIFLNNDDWLGKMGFLEFLRDVGKYTRVGTMLGKESVRNRMNSEEGISFTEFSYQLLQAYDFVHLHKHYGVQLQAGGSDQWGNIVAGKELARRLLGANLHGLTFPLLTSSDGRKFGKSEKGAIWLSPEKLSPFEFYQFLYKTSDADVIRLLKCLTFLPLSEIEELELRMNSSSFYKANTAQKLLAEEVTKLVHGEEGVKIAERVTSASSPGRLVEESILDFDTLRHLKGEIPSKEIRREHLLQRSLVEVLVECGIMKSKSEAKRFISNGGCYINNRRVQELDRSISKEDLVENDMLLLGIGKKQKILLVATE</sequence>
<evidence type="ECO:0000256" key="4">
    <source>
        <dbReference type="ARBA" id="ARBA00022840"/>
    </source>
</evidence>
<dbReference type="AlphaFoldDB" id="A0A9C7PY65"/>
<dbReference type="EC" id="6.1.1.1" evidence="1 11"/>
<dbReference type="HAMAP" id="MF_02006">
    <property type="entry name" value="Tyr_tRNA_synth_type1"/>
    <property type="match status" value="1"/>
</dbReference>
<dbReference type="InterPro" id="IPR054608">
    <property type="entry name" value="SYY-like_C"/>
</dbReference>
<evidence type="ECO:0000256" key="2">
    <source>
        <dbReference type="ARBA" id="ARBA00022598"/>
    </source>
</evidence>
<gene>
    <name evidence="13" type="ORF">GpartN1_g3443.t1</name>
</gene>
<dbReference type="Gene3D" id="3.10.290.10">
    <property type="entry name" value="RNA-binding S4 domain"/>
    <property type="match status" value="1"/>
</dbReference>
<keyword evidence="7 11" id="KW-0030">Aminoacyl-tRNA synthetase</keyword>
<dbReference type="PANTHER" id="PTHR11766">
    <property type="entry name" value="TYROSYL-TRNA SYNTHETASE"/>
    <property type="match status" value="1"/>
</dbReference>
<accession>A0A9C7PY65</accession>
<reference evidence="13" key="2">
    <citation type="submission" date="2022-01" db="EMBL/GenBank/DDBJ databases">
        <authorList>
            <person name="Hirooka S."/>
            <person name="Miyagishima S.Y."/>
        </authorList>
    </citation>
    <scope>NUCLEOTIDE SEQUENCE</scope>
    <source>
        <strain evidence="13">NBRC 102759</strain>
    </source>
</reference>
<keyword evidence="6 11" id="KW-0648">Protein biosynthesis</keyword>
<evidence type="ECO:0000256" key="7">
    <source>
        <dbReference type="ARBA" id="ARBA00023146"/>
    </source>
</evidence>
<evidence type="ECO:0000256" key="9">
    <source>
        <dbReference type="ARBA" id="ARBA00048248"/>
    </source>
</evidence>
<dbReference type="InterPro" id="IPR024088">
    <property type="entry name" value="Tyr-tRNA-ligase_bac-type"/>
</dbReference>
<evidence type="ECO:0000256" key="11">
    <source>
        <dbReference type="RuleBase" id="RU361234"/>
    </source>
</evidence>
<dbReference type="FunFam" id="1.10.240.10:FF:000001">
    <property type="entry name" value="Tyrosine--tRNA ligase"/>
    <property type="match status" value="1"/>
</dbReference>
<dbReference type="SUPFAM" id="SSF52374">
    <property type="entry name" value="Nucleotidylyl transferase"/>
    <property type="match status" value="1"/>
</dbReference>
<dbReference type="NCBIfam" id="TIGR00234">
    <property type="entry name" value="tyrS"/>
    <property type="match status" value="1"/>
</dbReference>
<keyword evidence="14" id="KW-1185">Reference proteome</keyword>
<dbReference type="Pfam" id="PF22421">
    <property type="entry name" value="SYY_C-terminal"/>
    <property type="match status" value="1"/>
</dbReference>
<evidence type="ECO:0000259" key="12">
    <source>
        <dbReference type="Pfam" id="PF22421"/>
    </source>
</evidence>
<dbReference type="PRINTS" id="PR01040">
    <property type="entry name" value="TRNASYNTHTYR"/>
</dbReference>
<dbReference type="EMBL" id="BQMJ01000026">
    <property type="protein sequence ID" value="GJQ11652.1"/>
    <property type="molecule type" value="Genomic_DNA"/>
</dbReference>
<comment type="catalytic activity">
    <reaction evidence="9 11">
        <text>tRNA(Tyr) + L-tyrosine + ATP = L-tyrosyl-tRNA(Tyr) + AMP + diphosphate + H(+)</text>
        <dbReference type="Rhea" id="RHEA:10220"/>
        <dbReference type="Rhea" id="RHEA-COMP:9706"/>
        <dbReference type="Rhea" id="RHEA-COMP:9707"/>
        <dbReference type="ChEBI" id="CHEBI:15378"/>
        <dbReference type="ChEBI" id="CHEBI:30616"/>
        <dbReference type="ChEBI" id="CHEBI:33019"/>
        <dbReference type="ChEBI" id="CHEBI:58315"/>
        <dbReference type="ChEBI" id="CHEBI:78442"/>
        <dbReference type="ChEBI" id="CHEBI:78536"/>
        <dbReference type="ChEBI" id="CHEBI:456215"/>
        <dbReference type="EC" id="6.1.1.1"/>
    </reaction>
</comment>
<evidence type="ECO:0000256" key="1">
    <source>
        <dbReference type="ARBA" id="ARBA00013160"/>
    </source>
</evidence>
<comment type="caution">
    <text evidence="13">The sequence shown here is derived from an EMBL/GenBank/DDBJ whole genome shotgun (WGS) entry which is preliminary data.</text>
</comment>
<keyword evidence="5 10" id="KW-0694">RNA-binding</keyword>
<proteinExistence type="inferred from homology"/>
<keyword evidence="4 11" id="KW-0067">ATP-binding</keyword>
<dbReference type="InterPro" id="IPR024107">
    <property type="entry name" value="Tyr-tRNA-ligase_bac_1"/>
</dbReference>
<evidence type="ECO:0000256" key="6">
    <source>
        <dbReference type="ARBA" id="ARBA00022917"/>
    </source>
</evidence>
<evidence type="ECO:0000313" key="13">
    <source>
        <dbReference type="EMBL" id="GJQ11652.1"/>
    </source>
</evidence>
<evidence type="ECO:0000313" key="14">
    <source>
        <dbReference type="Proteomes" id="UP001061958"/>
    </source>
</evidence>
<reference evidence="13" key="1">
    <citation type="journal article" date="2022" name="Proc. Natl. Acad. Sci. U.S.A.">
        <title>Life cycle and functional genomics of the unicellular red alga Galdieria for elucidating algal and plant evolution and industrial use.</title>
        <authorList>
            <person name="Hirooka S."/>
            <person name="Itabashi T."/>
            <person name="Ichinose T.M."/>
            <person name="Onuma R."/>
            <person name="Fujiwara T."/>
            <person name="Yamashita S."/>
            <person name="Jong L.W."/>
            <person name="Tomita R."/>
            <person name="Iwane A.H."/>
            <person name="Miyagishima S.Y."/>
        </authorList>
    </citation>
    <scope>NUCLEOTIDE SEQUENCE</scope>
    <source>
        <strain evidence="13">NBRC 102759</strain>
    </source>
</reference>
<dbReference type="PROSITE" id="PS00178">
    <property type="entry name" value="AA_TRNA_LIGASE_I"/>
    <property type="match status" value="1"/>
</dbReference>